<gene>
    <name evidence="4" type="ORF">BU24DRAFT_462952</name>
</gene>
<accession>A0A6A5XN16</accession>
<reference evidence="4" key="1">
    <citation type="journal article" date="2020" name="Stud. Mycol.">
        <title>101 Dothideomycetes genomes: a test case for predicting lifestyles and emergence of pathogens.</title>
        <authorList>
            <person name="Haridas S."/>
            <person name="Albert R."/>
            <person name="Binder M."/>
            <person name="Bloem J."/>
            <person name="Labutti K."/>
            <person name="Salamov A."/>
            <person name="Andreopoulos B."/>
            <person name="Baker S."/>
            <person name="Barry K."/>
            <person name="Bills G."/>
            <person name="Bluhm B."/>
            <person name="Cannon C."/>
            <person name="Castanera R."/>
            <person name="Culley D."/>
            <person name="Daum C."/>
            <person name="Ezra D."/>
            <person name="Gonzalez J."/>
            <person name="Henrissat B."/>
            <person name="Kuo A."/>
            <person name="Liang C."/>
            <person name="Lipzen A."/>
            <person name="Lutzoni F."/>
            <person name="Magnuson J."/>
            <person name="Mondo S."/>
            <person name="Nolan M."/>
            <person name="Ohm R."/>
            <person name="Pangilinan J."/>
            <person name="Park H.-J."/>
            <person name="Ramirez L."/>
            <person name="Alfaro M."/>
            <person name="Sun H."/>
            <person name="Tritt A."/>
            <person name="Yoshinaga Y."/>
            <person name="Zwiers L.-H."/>
            <person name="Turgeon B."/>
            <person name="Goodwin S."/>
            <person name="Spatafora J."/>
            <person name="Crous P."/>
            <person name="Grigoriev I."/>
        </authorList>
    </citation>
    <scope>NUCLEOTIDE SEQUENCE</scope>
    <source>
        <strain evidence="4">CBS 175.79</strain>
    </source>
</reference>
<dbReference type="AlphaFoldDB" id="A0A6A5XN16"/>
<keyword evidence="1" id="KW-0677">Repeat</keyword>
<dbReference type="EMBL" id="ML978070">
    <property type="protein sequence ID" value="KAF2014140.1"/>
    <property type="molecule type" value="Genomic_DNA"/>
</dbReference>
<dbReference type="PANTHER" id="PTHR24198:SF165">
    <property type="entry name" value="ANKYRIN REPEAT-CONTAINING PROTEIN-RELATED"/>
    <property type="match status" value="1"/>
</dbReference>
<evidence type="ECO:0000256" key="3">
    <source>
        <dbReference type="PROSITE-ProRule" id="PRU00023"/>
    </source>
</evidence>
<protein>
    <submittedName>
        <fullName evidence="4">Ankyrin</fullName>
    </submittedName>
</protein>
<evidence type="ECO:0000256" key="1">
    <source>
        <dbReference type="ARBA" id="ARBA00022737"/>
    </source>
</evidence>
<proteinExistence type="predicted"/>
<feature type="repeat" description="ANK" evidence="3">
    <location>
        <begin position="525"/>
        <end position="557"/>
    </location>
</feature>
<dbReference type="PROSITE" id="PS50088">
    <property type="entry name" value="ANK_REPEAT"/>
    <property type="match status" value="2"/>
</dbReference>
<organism evidence="4 5">
    <name type="scientific">Aaosphaeria arxii CBS 175.79</name>
    <dbReference type="NCBI Taxonomy" id="1450172"/>
    <lineage>
        <taxon>Eukaryota</taxon>
        <taxon>Fungi</taxon>
        <taxon>Dikarya</taxon>
        <taxon>Ascomycota</taxon>
        <taxon>Pezizomycotina</taxon>
        <taxon>Dothideomycetes</taxon>
        <taxon>Pleosporomycetidae</taxon>
        <taxon>Pleosporales</taxon>
        <taxon>Pleosporales incertae sedis</taxon>
        <taxon>Aaosphaeria</taxon>
    </lineage>
</organism>
<dbReference type="SMART" id="SM00248">
    <property type="entry name" value="ANK"/>
    <property type="match status" value="6"/>
</dbReference>
<keyword evidence="5" id="KW-1185">Reference proteome</keyword>
<dbReference type="RefSeq" id="XP_033382479.1">
    <property type="nucleotide sequence ID" value="XM_033532062.1"/>
</dbReference>
<dbReference type="SUPFAM" id="SSF48403">
    <property type="entry name" value="Ankyrin repeat"/>
    <property type="match status" value="1"/>
</dbReference>
<dbReference type="Pfam" id="PF12796">
    <property type="entry name" value="Ank_2"/>
    <property type="match status" value="1"/>
</dbReference>
<dbReference type="Gene3D" id="1.25.40.20">
    <property type="entry name" value="Ankyrin repeat-containing domain"/>
    <property type="match status" value="3"/>
</dbReference>
<evidence type="ECO:0000256" key="2">
    <source>
        <dbReference type="ARBA" id="ARBA00023043"/>
    </source>
</evidence>
<dbReference type="GeneID" id="54289459"/>
<keyword evidence="2 3" id="KW-0040">ANK repeat</keyword>
<evidence type="ECO:0000313" key="4">
    <source>
        <dbReference type="EMBL" id="KAF2014140.1"/>
    </source>
</evidence>
<dbReference type="PANTHER" id="PTHR24198">
    <property type="entry name" value="ANKYRIN REPEAT AND PROTEIN KINASE DOMAIN-CONTAINING PROTEIN"/>
    <property type="match status" value="1"/>
</dbReference>
<name>A0A6A5XN16_9PLEO</name>
<dbReference type="InterPro" id="IPR036770">
    <property type="entry name" value="Ankyrin_rpt-contain_sf"/>
</dbReference>
<dbReference type="Proteomes" id="UP000799778">
    <property type="component" value="Unassembled WGS sequence"/>
</dbReference>
<feature type="repeat" description="ANK" evidence="3">
    <location>
        <begin position="391"/>
        <end position="423"/>
    </location>
</feature>
<evidence type="ECO:0000313" key="5">
    <source>
        <dbReference type="Proteomes" id="UP000799778"/>
    </source>
</evidence>
<dbReference type="OrthoDB" id="341259at2759"/>
<dbReference type="InterPro" id="IPR002110">
    <property type="entry name" value="Ankyrin_rpt"/>
</dbReference>
<sequence>MDPLSVAAGVIAILQATGIAGQGVHKLLALRDAPQQLYQLWNEAEALRALVLETESVLRRMLDSNGYDLTSSSIGPSLEKVKEHVVEFEELIRNKLSRPEIVGSQVLPKVRRLHWLRAGSDIQRIKQNIRDSREILKDRLALISINDSHDLKSHVLQIQSIALTSSDAIRQIEDNQRETQASLIALRVEQQQNYEALQTTLTCTMQPILGQMEQMTLALTRTQGSHLPTHNTPGGSNPPPYSPWAPPHQDLPVRVSATIASHQCPKGCKCQCHTRSSVRTPTWCKNVFGRLMWTYSSSISMRYCNYAPCRKSLGKHHFTYYFPPWLVSRALVVSAALDDLSGAGAKLSINVPLIVPEESHIVWSLVMAGNLEQLRVLVAQDKNLMYVRNQWGQNIMHVAAKIHQPAIFNYLLDMGMDANLPDENQKTATTTVITRRGAEEYDLPIDADDLADRLGWTELHKIAALTHKDRPLTEAILKAEYDTINSKDNLGRTPLHWLAENGDVDGIKLLTQDPWRADVHVRDNMGFTALHCACWADSLASSSALLDAGSNPNAQDKHERTPVLFFEDSKILDLLIEKGADLLVSDDEGANFMHHVAIADQGDLAMTLLERYGDKLCVPNYSGDTPIGLAIQSNSLQVLAALVTYMDEFPVEKINSVNKSKRNILHIAALYGTTESMDMLAEAGLIGLDPDALDKDGHTPNECFIQCRDANHATTRKRFELENESWTSLMATVRRQGKPLFEMKEVEKVDVRMEVRIIEEVV</sequence>